<dbReference type="KEGG" id="fln:FLA_2324"/>
<evidence type="ECO:0000313" key="1">
    <source>
        <dbReference type="EMBL" id="SIT25742.1"/>
    </source>
</evidence>
<dbReference type="OrthoDB" id="676292at2"/>
<dbReference type="Proteomes" id="UP000186917">
    <property type="component" value="Unassembled WGS sequence"/>
</dbReference>
<name>A0A173MFU5_9BACT</name>
<organism evidence="1 2">
    <name type="scientific">Filimonas lacunae</name>
    <dbReference type="NCBI Taxonomy" id="477680"/>
    <lineage>
        <taxon>Bacteria</taxon>
        <taxon>Pseudomonadati</taxon>
        <taxon>Bacteroidota</taxon>
        <taxon>Chitinophagia</taxon>
        <taxon>Chitinophagales</taxon>
        <taxon>Chitinophagaceae</taxon>
        <taxon>Filimonas</taxon>
    </lineage>
</organism>
<accession>A0A173MFU5</accession>
<dbReference type="RefSeq" id="WP_076380554.1">
    <property type="nucleotide sequence ID" value="NZ_AP017422.1"/>
</dbReference>
<protein>
    <submittedName>
        <fullName evidence="1">Uncharacterized protein</fullName>
    </submittedName>
</protein>
<proteinExistence type="predicted"/>
<dbReference type="AlphaFoldDB" id="A0A173MFU5"/>
<dbReference type="STRING" id="477680.SAMN05421788_106372"/>
<gene>
    <name evidence="1" type="ORF">SAMN05421788_106372</name>
</gene>
<keyword evidence="2" id="KW-1185">Reference proteome</keyword>
<evidence type="ECO:0000313" key="2">
    <source>
        <dbReference type="Proteomes" id="UP000186917"/>
    </source>
</evidence>
<reference evidence="2" key="1">
    <citation type="submission" date="2017-01" db="EMBL/GenBank/DDBJ databases">
        <authorList>
            <person name="Varghese N."/>
            <person name="Submissions S."/>
        </authorList>
    </citation>
    <scope>NUCLEOTIDE SEQUENCE [LARGE SCALE GENOMIC DNA]</scope>
    <source>
        <strain evidence="2">DSM 21054</strain>
    </source>
</reference>
<sequence>MERAFYIISNLTTPDGIQKLGTFNIGCDAVFAYSLFSKLKGEYSADDAGLLHMDLVELQDSLPKNLKIIHCNLRELAENCATITKEVFKYYTFTET</sequence>
<dbReference type="EMBL" id="FTOR01000006">
    <property type="protein sequence ID" value="SIT25742.1"/>
    <property type="molecule type" value="Genomic_DNA"/>
</dbReference>